<dbReference type="Proteomes" id="UP000887565">
    <property type="component" value="Unplaced"/>
</dbReference>
<feature type="region of interest" description="Disordered" evidence="1">
    <location>
        <begin position="171"/>
        <end position="234"/>
    </location>
</feature>
<evidence type="ECO:0000313" key="2">
    <source>
        <dbReference type="Proteomes" id="UP000887565"/>
    </source>
</evidence>
<dbReference type="WBParaSite" id="nRc.2.0.1.t03613-RA">
    <property type="protein sequence ID" value="nRc.2.0.1.t03613-RA"/>
    <property type="gene ID" value="nRc.2.0.1.g03613"/>
</dbReference>
<keyword evidence="2" id="KW-1185">Reference proteome</keyword>
<dbReference type="AlphaFoldDB" id="A0A915HNU2"/>
<feature type="compositionally biased region" description="Basic residues" evidence="1">
    <location>
        <begin position="21"/>
        <end position="32"/>
    </location>
</feature>
<evidence type="ECO:0000313" key="3">
    <source>
        <dbReference type="WBParaSite" id="nRc.2.0.1.t03613-RA"/>
    </source>
</evidence>
<feature type="compositionally biased region" description="Polar residues" evidence="1">
    <location>
        <begin position="171"/>
        <end position="180"/>
    </location>
</feature>
<feature type="compositionally biased region" description="Low complexity" evidence="1">
    <location>
        <begin position="181"/>
        <end position="198"/>
    </location>
</feature>
<protein>
    <submittedName>
        <fullName evidence="3">Uncharacterized protein</fullName>
    </submittedName>
</protein>
<organism evidence="2 3">
    <name type="scientific">Romanomermis culicivorax</name>
    <name type="common">Nematode worm</name>
    <dbReference type="NCBI Taxonomy" id="13658"/>
    <lineage>
        <taxon>Eukaryota</taxon>
        <taxon>Metazoa</taxon>
        <taxon>Ecdysozoa</taxon>
        <taxon>Nematoda</taxon>
        <taxon>Enoplea</taxon>
        <taxon>Dorylaimia</taxon>
        <taxon>Mermithida</taxon>
        <taxon>Mermithoidea</taxon>
        <taxon>Mermithidae</taxon>
        <taxon>Romanomermis</taxon>
    </lineage>
</organism>
<proteinExistence type="predicted"/>
<feature type="compositionally biased region" description="Polar residues" evidence="1">
    <location>
        <begin position="67"/>
        <end position="89"/>
    </location>
</feature>
<reference evidence="3" key="1">
    <citation type="submission" date="2022-11" db="UniProtKB">
        <authorList>
            <consortium name="WormBaseParasite"/>
        </authorList>
    </citation>
    <scope>IDENTIFICATION</scope>
</reference>
<feature type="region of interest" description="Disordered" evidence="1">
    <location>
        <begin position="21"/>
        <end position="89"/>
    </location>
</feature>
<accession>A0A915HNU2</accession>
<feature type="compositionally biased region" description="Low complexity" evidence="1">
    <location>
        <begin position="57"/>
        <end position="66"/>
    </location>
</feature>
<name>A0A915HNU2_ROMCU</name>
<sequence length="310" mass="34217">MLAEGISEKFIPQLAKDKIKHHVRLSKARQHRQAAQQQPKGTSATGSENDAYDMAEETTTPATMTTQNLQSETSRSQSISNMPSTSVTTYAQMPLVSETSREVGSKSGKTKSAPTIYTTSYKKFYSEQAGSMLVKPDFQMEEKLIKNVKLNVVTRPIREVAQYVTPTGFCSNHPNSHQKVQPNQQYSSSTSSGSAQRQQGRDDAFANPAQYRGRLGYGGAEPEGVSKGASHDPMEAEEIGNARTKTQMRNYTTQTLNHLVDVIKTKEFRIRAKMEVRPVAKARGEATPTIEEDLEELAGTHATVKRMNGV</sequence>
<feature type="compositionally biased region" description="Polar residues" evidence="1">
    <location>
        <begin position="39"/>
        <end position="48"/>
    </location>
</feature>
<evidence type="ECO:0000256" key="1">
    <source>
        <dbReference type="SAM" id="MobiDB-lite"/>
    </source>
</evidence>